<feature type="chain" id="PRO_5046744504" evidence="2">
    <location>
        <begin position="29"/>
        <end position="731"/>
    </location>
</feature>
<dbReference type="PANTHER" id="PTHR12143:SF39">
    <property type="entry name" value="SECRETED PROTEIN"/>
    <property type="match status" value="1"/>
</dbReference>
<dbReference type="GO" id="GO:0016798">
    <property type="term" value="F:hydrolase activity, acting on glycosyl bonds"/>
    <property type="evidence" value="ECO:0007669"/>
    <property type="project" value="UniProtKB-KW"/>
</dbReference>
<dbReference type="PANTHER" id="PTHR12143">
    <property type="entry name" value="PEPTIDE N-GLYCANASE PNGASE -RELATED"/>
    <property type="match status" value="1"/>
</dbReference>
<sequence length="731" mass="76729">MRWRRTKVLAALALGAALTAPVAPGSAAAPDSTGPDLMTGTGGAPPWSSGGTTPAAARPFGMVQLGPDTTADPMSATGGGTPSATASGYAADDPHLRGFSPTHLSGAGCRAFGDVPVLPWTGPLPAHPSTATVPLDRTGERAGPGWHRTRLGNGVTATLAADDRSGLAAYRFPRGASPWLLVKADGSLAGTRSTRVRLPSRRDVVVRATSGGFCGSSTTYDVHVRLRLDQPAAAVRRWPGGVALRFDASRGRTVRAQVAVSFVDAAGARRNLESDDPGWSVERLRAEATRAWTTELERVTATGSTAEQRTTLRSALYHVLLHPTTVSDADGRYPGFDGRVHRVAAGHRRYTAATAWDAYRTHTPLLAWLRPDVASDLVASLLAAAREGGWMPRWPLVAQDTLVMSGDSAAPLAAAAHAFGARSYDVGAVAAQLVRQARVATPARPDLATYLDLGWVPGDASTSLEHAVDDFAVSRLAAAVGRDRDAADLRARSGWWRHLLDPDRRVLAPRAADGAFPGPGWDPAACCAGFQEGTAAQYTWSVPHDMGGLLAALGTRAEVLGRLDDLHAELNAGAGAHAWLGNQPSLLTPWAHLWLGEPARSQDVVARALDELWRPGPRGLPGNDDLGGLSAWYVWAALGLQPLVPGTDVTALGRPLFTEVVVRPRSGAPTRLVRVGDARHVAGVTVDGRAHGSSWLRMGPTRPRTVVVTTTDDGRPAWATGPGDVPPSYGG</sequence>
<name>A0ABT8FDL1_9ACTN</name>
<reference evidence="5" key="1">
    <citation type="submission" date="2023-06" db="EMBL/GenBank/DDBJ databases">
        <title>Draft genome sequence of Nocardioides sp. SOB77.</title>
        <authorList>
            <person name="Zhang G."/>
        </authorList>
    </citation>
    <scope>NUCLEOTIDE SEQUENCE</scope>
    <source>
        <strain evidence="5">SOB77</strain>
    </source>
</reference>
<keyword evidence="5" id="KW-0326">Glycosidase</keyword>
<comment type="caution">
    <text evidence="5">The sequence shown here is derived from an EMBL/GenBank/DDBJ whole genome shotgun (WGS) entry which is preliminary data.</text>
</comment>
<dbReference type="Pfam" id="PF17678">
    <property type="entry name" value="Glyco_hydro_92N"/>
    <property type="match status" value="1"/>
</dbReference>
<dbReference type="Gene3D" id="1.20.1610.10">
    <property type="entry name" value="alpha-1,2-mannosidases domains"/>
    <property type="match status" value="1"/>
</dbReference>
<evidence type="ECO:0000259" key="3">
    <source>
        <dbReference type="Pfam" id="PF07971"/>
    </source>
</evidence>
<dbReference type="Gene3D" id="1.20.1050.60">
    <property type="entry name" value="alpha-1,2-mannosidase"/>
    <property type="match status" value="1"/>
</dbReference>
<feature type="domain" description="Glycosyl hydrolase family 92" evidence="3">
    <location>
        <begin position="267"/>
        <end position="698"/>
    </location>
</feature>
<feature type="region of interest" description="Disordered" evidence="1">
    <location>
        <begin position="22"/>
        <end position="89"/>
    </location>
</feature>
<dbReference type="Gene3D" id="2.70.98.10">
    <property type="match status" value="1"/>
</dbReference>
<gene>
    <name evidence="5" type="ORF">QWY28_07465</name>
</gene>
<dbReference type="InterPro" id="IPR012939">
    <property type="entry name" value="Glyco_hydro_92"/>
</dbReference>
<protein>
    <submittedName>
        <fullName evidence="5">GH92 family glycosyl hydrolase</fullName>
        <ecNumber evidence="5">3.2.1.-</ecNumber>
    </submittedName>
</protein>
<evidence type="ECO:0000313" key="6">
    <source>
        <dbReference type="Proteomes" id="UP001168620"/>
    </source>
</evidence>
<dbReference type="SUPFAM" id="SSF48208">
    <property type="entry name" value="Six-hairpin glycosidases"/>
    <property type="match status" value="1"/>
</dbReference>
<feature type="domain" description="Glycosyl hydrolase family 92 N-terminal" evidence="4">
    <location>
        <begin position="36"/>
        <end position="261"/>
    </location>
</feature>
<dbReference type="Proteomes" id="UP001168620">
    <property type="component" value="Unassembled WGS sequence"/>
</dbReference>
<dbReference type="Gene3D" id="3.30.2080.10">
    <property type="entry name" value="GH92 mannosidase domain"/>
    <property type="match status" value="1"/>
</dbReference>
<dbReference type="InterPro" id="IPR005887">
    <property type="entry name" value="GH92_a_mannosidase_put"/>
</dbReference>
<dbReference type="EMBL" id="JAUHJQ010000002">
    <property type="protein sequence ID" value="MDN4172773.1"/>
    <property type="molecule type" value="Genomic_DNA"/>
</dbReference>
<accession>A0ABT8FDL1</accession>
<organism evidence="5 6">
    <name type="scientific">Nocardioides oceani</name>
    <dbReference type="NCBI Taxonomy" id="3058369"/>
    <lineage>
        <taxon>Bacteria</taxon>
        <taxon>Bacillati</taxon>
        <taxon>Actinomycetota</taxon>
        <taxon>Actinomycetes</taxon>
        <taxon>Propionibacteriales</taxon>
        <taxon>Nocardioidaceae</taxon>
        <taxon>Nocardioides</taxon>
    </lineage>
</organism>
<dbReference type="RefSeq" id="WP_300951684.1">
    <property type="nucleotide sequence ID" value="NZ_JAUHJQ010000002.1"/>
</dbReference>
<keyword evidence="2" id="KW-0732">Signal</keyword>
<keyword evidence="6" id="KW-1185">Reference proteome</keyword>
<evidence type="ECO:0000256" key="2">
    <source>
        <dbReference type="SAM" id="SignalP"/>
    </source>
</evidence>
<dbReference type="EC" id="3.2.1.-" evidence="5"/>
<evidence type="ECO:0000256" key="1">
    <source>
        <dbReference type="SAM" id="MobiDB-lite"/>
    </source>
</evidence>
<proteinExistence type="predicted"/>
<dbReference type="InterPro" id="IPR050883">
    <property type="entry name" value="PNGase"/>
</dbReference>
<dbReference type="InterPro" id="IPR041371">
    <property type="entry name" value="GH92_N"/>
</dbReference>
<keyword evidence="5" id="KW-0378">Hydrolase</keyword>
<dbReference type="NCBIfam" id="TIGR01180">
    <property type="entry name" value="aman2_put"/>
    <property type="match status" value="1"/>
</dbReference>
<evidence type="ECO:0000313" key="5">
    <source>
        <dbReference type="EMBL" id="MDN4172773.1"/>
    </source>
</evidence>
<dbReference type="InterPro" id="IPR014718">
    <property type="entry name" value="GH-type_carb-bd"/>
</dbReference>
<evidence type="ECO:0000259" key="4">
    <source>
        <dbReference type="Pfam" id="PF17678"/>
    </source>
</evidence>
<dbReference type="InterPro" id="IPR008928">
    <property type="entry name" value="6-hairpin_glycosidase_sf"/>
</dbReference>
<dbReference type="Pfam" id="PF07971">
    <property type="entry name" value="Glyco_hydro_92"/>
    <property type="match status" value="1"/>
</dbReference>
<feature type="signal peptide" evidence="2">
    <location>
        <begin position="1"/>
        <end position="28"/>
    </location>
</feature>